<keyword evidence="2" id="KW-1185">Reference proteome</keyword>
<dbReference type="AlphaFoldDB" id="G2PHL8"/>
<accession>G2PHL8</accession>
<dbReference type="KEGG" id="svl:Strvi_0248"/>
<dbReference type="EMBL" id="CP002996">
    <property type="protein sequence ID" value="AEM89021.1"/>
    <property type="molecule type" value="Genomic_DNA"/>
</dbReference>
<geneLocation type="plasmid" evidence="1 2">
    <name>pSTRVI02</name>
</geneLocation>
<keyword evidence="1" id="KW-0614">Plasmid</keyword>
<dbReference type="HOGENOM" id="CLU_2848163_0_0_11"/>
<protein>
    <submittedName>
        <fullName evidence="1">Uncharacterized protein</fullName>
    </submittedName>
</protein>
<evidence type="ECO:0000313" key="2">
    <source>
        <dbReference type="Proteomes" id="UP000008703"/>
    </source>
</evidence>
<dbReference type="Proteomes" id="UP000008703">
    <property type="component" value="Plasmid pSTRVI02"/>
</dbReference>
<name>G2PHL8_STRV4</name>
<organism evidence="1 2">
    <name type="scientific">Streptomyces violaceusniger (strain Tu 4113)</name>
    <dbReference type="NCBI Taxonomy" id="653045"/>
    <lineage>
        <taxon>Bacteria</taxon>
        <taxon>Bacillati</taxon>
        <taxon>Actinomycetota</taxon>
        <taxon>Actinomycetes</taxon>
        <taxon>Kitasatosporales</taxon>
        <taxon>Streptomycetaceae</taxon>
        <taxon>Streptomyces</taxon>
        <taxon>Streptomyces violaceusniger group</taxon>
    </lineage>
</organism>
<evidence type="ECO:0000313" key="1">
    <source>
        <dbReference type="EMBL" id="AEM89021.1"/>
    </source>
</evidence>
<sequence>MSNTARTPTYEVRAKVVRSDVDLDISGRVDNHFAPLLLALLGEEFVNQSEITLTLTPIQEDPDGQ</sequence>
<dbReference type="RefSeq" id="WP_014043956.1">
    <property type="nucleotide sequence ID" value="NC_015952.1"/>
</dbReference>
<proteinExistence type="predicted"/>
<gene>
    <name evidence="1" type="ORF">Strvi_0248</name>
</gene>
<reference evidence="1" key="1">
    <citation type="submission" date="2011-08" db="EMBL/GenBank/DDBJ databases">
        <title>Complete sequence of plasmid 2 of Streptomyces violaceusniger Tu 4113.</title>
        <authorList>
            <consortium name="US DOE Joint Genome Institute"/>
            <person name="Lucas S."/>
            <person name="Han J."/>
            <person name="Lapidus A."/>
            <person name="Cheng J.-F."/>
            <person name="Goodwin L."/>
            <person name="Pitluck S."/>
            <person name="Peters L."/>
            <person name="Ivanova N."/>
            <person name="Daligault H."/>
            <person name="Detter J.C."/>
            <person name="Han C."/>
            <person name="Tapia R."/>
            <person name="Land M."/>
            <person name="Hauser L."/>
            <person name="Kyrpides N."/>
            <person name="Ivanova N."/>
            <person name="Pagani I."/>
            <person name="Hagen A."/>
            <person name="Katz L."/>
            <person name="Fiedler H.-P."/>
            <person name="Keasling J."/>
            <person name="Fortman J."/>
            <person name="Woyke T."/>
        </authorList>
    </citation>
    <scope>NUCLEOTIDE SEQUENCE [LARGE SCALE GENOMIC DNA]</scope>
    <source>
        <strain evidence="1">Tu 4113</strain>
        <plasmid evidence="1">pSTRVI02</plasmid>
    </source>
</reference>